<feature type="domain" description="DNA2/NAM7 helicase-like C-terminal" evidence="1">
    <location>
        <begin position="25"/>
        <end position="86"/>
    </location>
</feature>
<reference evidence="2 3" key="2">
    <citation type="submission" date="2016-08" db="EMBL/GenBank/DDBJ databases">
        <title>Pervasive Adenine N6-methylation of Active Genes in Fungi.</title>
        <authorList>
            <consortium name="DOE Joint Genome Institute"/>
            <person name="Mondo S.J."/>
            <person name="Dannebaum R.O."/>
            <person name="Kuo R.C."/>
            <person name="Labutti K."/>
            <person name="Haridas S."/>
            <person name="Kuo A."/>
            <person name="Salamov A."/>
            <person name="Ahrendt S.R."/>
            <person name="Lipzen A."/>
            <person name="Sullivan W."/>
            <person name="Andreopoulos W.B."/>
            <person name="Clum A."/>
            <person name="Lindquist E."/>
            <person name="Daum C."/>
            <person name="Ramamoorthy G.K."/>
            <person name="Gryganskyi A."/>
            <person name="Culley D."/>
            <person name="Magnuson J.K."/>
            <person name="James T.Y."/>
            <person name="O'Malley M.A."/>
            <person name="Stajich J.E."/>
            <person name="Spatafora J.W."/>
            <person name="Visel A."/>
            <person name="Grigoriev I.V."/>
        </authorList>
    </citation>
    <scope>NUCLEOTIDE SEQUENCE [LARGE SCALE GENOMIC DNA]</scope>
    <source>
        <strain evidence="2 3">S4</strain>
    </source>
</reference>
<dbReference type="AlphaFoldDB" id="A0A1Y1WT31"/>
<accession>A0A1Y1WT31</accession>
<dbReference type="InterPro" id="IPR045055">
    <property type="entry name" value="DNA2/NAM7-like"/>
</dbReference>
<organism evidence="2 3">
    <name type="scientific">Anaeromyces robustus</name>
    <dbReference type="NCBI Taxonomy" id="1754192"/>
    <lineage>
        <taxon>Eukaryota</taxon>
        <taxon>Fungi</taxon>
        <taxon>Fungi incertae sedis</taxon>
        <taxon>Chytridiomycota</taxon>
        <taxon>Chytridiomycota incertae sedis</taxon>
        <taxon>Neocallimastigomycetes</taxon>
        <taxon>Neocallimastigales</taxon>
        <taxon>Neocallimastigaceae</taxon>
        <taxon>Anaeromyces</taxon>
    </lineage>
</organism>
<reference evidence="2 3" key="1">
    <citation type="submission" date="2016-08" db="EMBL/GenBank/DDBJ databases">
        <title>A Parts List for Fungal Cellulosomes Revealed by Comparative Genomics.</title>
        <authorList>
            <consortium name="DOE Joint Genome Institute"/>
            <person name="Haitjema C.H."/>
            <person name="Gilmore S.P."/>
            <person name="Henske J.K."/>
            <person name="Solomon K.V."/>
            <person name="De Groot R."/>
            <person name="Kuo A."/>
            <person name="Mondo S.J."/>
            <person name="Salamov A.A."/>
            <person name="Labutti K."/>
            <person name="Zhao Z."/>
            <person name="Chiniquy J."/>
            <person name="Barry K."/>
            <person name="Brewer H.M."/>
            <person name="Purvine S.O."/>
            <person name="Wright A.T."/>
            <person name="Boxma B."/>
            <person name="Van Alen T."/>
            <person name="Hackstein J.H."/>
            <person name="Baker S.E."/>
            <person name="Grigoriev I.V."/>
            <person name="O'Malley M.A."/>
        </authorList>
    </citation>
    <scope>NUCLEOTIDE SEQUENCE [LARGE SCALE GENOMIC DNA]</scope>
    <source>
        <strain evidence="2 3">S4</strain>
    </source>
</reference>
<dbReference type="Pfam" id="PF13087">
    <property type="entry name" value="AAA_12"/>
    <property type="match status" value="1"/>
</dbReference>
<dbReference type="CDD" id="cd18808">
    <property type="entry name" value="SF1_C_Upf1"/>
    <property type="match status" value="1"/>
</dbReference>
<evidence type="ECO:0000259" key="1">
    <source>
        <dbReference type="Pfam" id="PF13087"/>
    </source>
</evidence>
<dbReference type="InterPro" id="IPR027417">
    <property type="entry name" value="P-loop_NTPase"/>
</dbReference>
<dbReference type="Gene3D" id="3.40.50.300">
    <property type="entry name" value="P-loop containing nucleotide triphosphate hydrolases"/>
    <property type="match status" value="1"/>
</dbReference>
<name>A0A1Y1WT31_9FUNG</name>
<dbReference type="InterPro" id="IPR041679">
    <property type="entry name" value="DNA2/NAM7-like_C"/>
</dbReference>
<dbReference type="PANTHER" id="PTHR10887:SF495">
    <property type="entry name" value="HELICASE SENATAXIN ISOFORM X1-RELATED"/>
    <property type="match status" value="1"/>
</dbReference>
<dbReference type="OrthoDB" id="6513042at2759"/>
<protein>
    <recommendedName>
        <fullName evidence="1">DNA2/NAM7 helicase-like C-terminal domain-containing protein</fullName>
    </recommendedName>
</protein>
<proteinExistence type="predicted"/>
<dbReference type="STRING" id="1754192.A0A1Y1WT31"/>
<keyword evidence="3" id="KW-1185">Reference proteome</keyword>
<dbReference type="InterPro" id="IPR047187">
    <property type="entry name" value="SF1_C_Upf1"/>
</dbReference>
<gene>
    <name evidence="2" type="ORF">BCR32DRAFT_296242</name>
</gene>
<sequence>MILQEFDFSGDKVILSEENKEFIKKINILDYINVNIVDSFQGQESDIVILSCIRSDTKSVGFFADKNRLNVVITRGRFTFIIFGNAGTLCKNNNWKDISLILKMIYTSRMQVVVARYYALGNNEC</sequence>
<dbReference type="PANTHER" id="PTHR10887">
    <property type="entry name" value="DNA2/NAM7 HELICASE FAMILY"/>
    <property type="match status" value="1"/>
</dbReference>
<dbReference type="EMBL" id="MCFG01000298">
    <property type="protein sequence ID" value="ORX76448.1"/>
    <property type="molecule type" value="Genomic_DNA"/>
</dbReference>
<comment type="caution">
    <text evidence="2">The sequence shown here is derived from an EMBL/GenBank/DDBJ whole genome shotgun (WGS) entry which is preliminary data.</text>
</comment>
<evidence type="ECO:0000313" key="2">
    <source>
        <dbReference type="EMBL" id="ORX76448.1"/>
    </source>
</evidence>
<dbReference type="Proteomes" id="UP000193944">
    <property type="component" value="Unassembled WGS sequence"/>
</dbReference>
<dbReference type="SUPFAM" id="SSF52540">
    <property type="entry name" value="P-loop containing nucleoside triphosphate hydrolases"/>
    <property type="match status" value="1"/>
</dbReference>
<evidence type="ECO:0000313" key="3">
    <source>
        <dbReference type="Proteomes" id="UP000193944"/>
    </source>
</evidence>